<reference evidence="2" key="1">
    <citation type="journal article" date="2020" name="Stud. Mycol.">
        <title>101 Dothideomycetes genomes: a test case for predicting lifestyles and emergence of pathogens.</title>
        <authorList>
            <person name="Haridas S."/>
            <person name="Albert R."/>
            <person name="Binder M."/>
            <person name="Bloem J."/>
            <person name="Labutti K."/>
            <person name="Salamov A."/>
            <person name="Andreopoulos B."/>
            <person name="Baker S."/>
            <person name="Barry K."/>
            <person name="Bills G."/>
            <person name="Bluhm B."/>
            <person name="Cannon C."/>
            <person name="Castanera R."/>
            <person name="Culley D."/>
            <person name="Daum C."/>
            <person name="Ezra D."/>
            <person name="Gonzalez J."/>
            <person name="Henrissat B."/>
            <person name="Kuo A."/>
            <person name="Liang C."/>
            <person name="Lipzen A."/>
            <person name="Lutzoni F."/>
            <person name="Magnuson J."/>
            <person name="Mondo S."/>
            <person name="Nolan M."/>
            <person name="Ohm R."/>
            <person name="Pangilinan J."/>
            <person name="Park H.-J."/>
            <person name="Ramirez L."/>
            <person name="Alfaro M."/>
            <person name="Sun H."/>
            <person name="Tritt A."/>
            <person name="Yoshinaga Y."/>
            <person name="Zwiers L.-H."/>
            <person name="Turgeon B."/>
            <person name="Goodwin S."/>
            <person name="Spatafora J."/>
            <person name="Crous P."/>
            <person name="Grigoriev I."/>
        </authorList>
    </citation>
    <scope>NUCLEOTIDE SEQUENCE</scope>
    <source>
        <strain evidence="2">CBS 116005</strain>
    </source>
</reference>
<dbReference type="EMBL" id="ML995908">
    <property type="protein sequence ID" value="KAF2764847.1"/>
    <property type="molecule type" value="Genomic_DNA"/>
</dbReference>
<sequence>MTDSGRKDVSDKVGDKITPDTQKSTIDKAGDTVSGIGDKAQRDLIPDSQKSTTQSTMDKASREKDAHHGSGGGSLIDKAKNAVGMDK</sequence>
<dbReference type="OrthoDB" id="2348401at2759"/>
<keyword evidence="2" id="KW-0346">Stress response</keyword>
<dbReference type="Proteomes" id="UP000799436">
    <property type="component" value="Unassembled WGS sequence"/>
</dbReference>
<feature type="compositionally biased region" description="Basic and acidic residues" evidence="1">
    <location>
        <begin position="1"/>
        <end position="18"/>
    </location>
</feature>
<protein>
    <submittedName>
        <fullName evidence="2">Chaperone/heat shock protein</fullName>
    </submittedName>
</protein>
<dbReference type="Gene3D" id="6.10.250.2440">
    <property type="match status" value="2"/>
</dbReference>
<name>A0A6G1KW72_9PEZI</name>
<accession>A0A6G1KW72</accession>
<keyword evidence="3" id="KW-1185">Reference proteome</keyword>
<dbReference type="AlphaFoldDB" id="A0A6G1KW72"/>
<dbReference type="InterPro" id="IPR007250">
    <property type="entry name" value="HSP9_HSP12"/>
</dbReference>
<gene>
    <name evidence="2" type="ORF">EJ03DRAFT_281229</name>
</gene>
<feature type="region of interest" description="Disordered" evidence="1">
    <location>
        <begin position="1"/>
        <end position="87"/>
    </location>
</feature>
<evidence type="ECO:0000256" key="1">
    <source>
        <dbReference type="SAM" id="MobiDB-lite"/>
    </source>
</evidence>
<feature type="compositionally biased region" description="Basic and acidic residues" evidence="1">
    <location>
        <begin position="59"/>
        <end position="68"/>
    </location>
</feature>
<feature type="compositionally biased region" description="Basic and acidic residues" evidence="1">
    <location>
        <begin position="77"/>
        <end position="87"/>
    </location>
</feature>
<dbReference type="Pfam" id="PF04119">
    <property type="entry name" value="HSP9_HSP12"/>
    <property type="match status" value="1"/>
</dbReference>
<feature type="compositionally biased region" description="Polar residues" evidence="1">
    <location>
        <begin position="48"/>
        <end position="58"/>
    </location>
</feature>
<organism evidence="2 3">
    <name type="scientific">Teratosphaeria nubilosa</name>
    <dbReference type="NCBI Taxonomy" id="161662"/>
    <lineage>
        <taxon>Eukaryota</taxon>
        <taxon>Fungi</taxon>
        <taxon>Dikarya</taxon>
        <taxon>Ascomycota</taxon>
        <taxon>Pezizomycotina</taxon>
        <taxon>Dothideomycetes</taxon>
        <taxon>Dothideomycetidae</taxon>
        <taxon>Mycosphaerellales</taxon>
        <taxon>Teratosphaeriaceae</taxon>
        <taxon>Teratosphaeria</taxon>
    </lineage>
</organism>
<proteinExistence type="predicted"/>
<dbReference type="PIRSF" id="PIRSF002590">
    <property type="entry name" value="HSP9/HSP12_fun"/>
    <property type="match status" value="1"/>
</dbReference>
<evidence type="ECO:0000313" key="2">
    <source>
        <dbReference type="EMBL" id="KAF2764847.1"/>
    </source>
</evidence>
<evidence type="ECO:0000313" key="3">
    <source>
        <dbReference type="Proteomes" id="UP000799436"/>
    </source>
</evidence>